<sequence>MKKCYTYFLSTSLFLLFSPLVLAQYTSIPDAEFEQLLITESIDSEGILDGQVLSSDVATVTSLDISYTSISDITGIQDFTSLISFEALQTTNLIDVDLTGLALLEDIDMSYSLNIDTFDVSGCVNLKNLNISHTNFDILDLNSNNLLETIDMSYSGVLNLDLNGKSNLTWLYANLADIQTLDITGCSALSLININETSINVLDLSGNIAITALGFYRTHLTTLILNGCTNLTSLDFNWNYDLASLDLTNCSNLTDISFVNGSFIDIALNTDDLINLETIEFNNGGVRSLDLQNSPNLTTLTFYYSGISNLDLRNGNNTNLDISIEGTSLECISVDDVDYATNNWPDVVDDVVYSTDCSTLTLNEIQTESLKLYPNPSSEFLQISGLQQNVNYSILDFQGKQMQSGTLIPQENIPINSLQSGLYFLRIDSGTNFKFIKK</sequence>
<feature type="domain" description="Secretion system C-terminal sorting" evidence="3">
    <location>
        <begin position="372"/>
        <end position="435"/>
    </location>
</feature>
<gene>
    <name evidence="4" type="ORF">SAMN04487989_101666</name>
</gene>
<evidence type="ECO:0000256" key="2">
    <source>
        <dbReference type="SAM" id="SignalP"/>
    </source>
</evidence>
<dbReference type="InterPro" id="IPR026444">
    <property type="entry name" value="Secre_tail"/>
</dbReference>
<dbReference type="OrthoDB" id="9792152at2"/>
<dbReference type="Pfam" id="PF18962">
    <property type="entry name" value="Por_Secre_tail"/>
    <property type="match status" value="1"/>
</dbReference>
<name>A0A1I4ZAC1_9FLAO</name>
<proteinExistence type="predicted"/>
<dbReference type="PANTHER" id="PTHR46433">
    <property type="entry name" value="ANK_REP_REGION DOMAIN-CONTAINING PROTEIN-RELATED"/>
    <property type="match status" value="1"/>
</dbReference>
<dbReference type="EMBL" id="FOVN01000001">
    <property type="protein sequence ID" value="SFN47231.1"/>
    <property type="molecule type" value="Genomic_DNA"/>
</dbReference>
<feature type="chain" id="PRO_5011436246" evidence="2">
    <location>
        <begin position="24"/>
        <end position="438"/>
    </location>
</feature>
<evidence type="ECO:0000313" key="4">
    <source>
        <dbReference type="EMBL" id="SFN47231.1"/>
    </source>
</evidence>
<feature type="signal peptide" evidence="2">
    <location>
        <begin position="1"/>
        <end position="23"/>
    </location>
</feature>
<dbReference type="InterPro" id="IPR032675">
    <property type="entry name" value="LRR_dom_sf"/>
</dbReference>
<dbReference type="Gene3D" id="3.80.10.10">
    <property type="entry name" value="Ribonuclease Inhibitor"/>
    <property type="match status" value="1"/>
</dbReference>
<dbReference type="STRING" id="649333.SAMN04487989_101666"/>
<dbReference type="PANTHER" id="PTHR46433:SF3">
    <property type="entry name" value="RAB GTPASE DOMAIN-CONTAINING PROTEIN"/>
    <property type="match status" value="1"/>
</dbReference>
<dbReference type="SUPFAM" id="SSF52058">
    <property type="entry name" value="L domain-like"/>
    <property type="match status" value="1"/>
</dbReference>
<dbReference type="AlphaFoldDB" id="A0A1I4ZAC1"/>
<protein>
    <submittedName>
        <fullName evidence="4">Por secretion system C-terminal sorting domain-containing protein</fullName>
    </submittedName>
</protein>
<keyword evidence="1 2" id="KW-0732">Signal</keyword>
<evidence type="ECO:0000256" key="1">
    <source>
        <dbReference type="ARBA" id="ARBA00022729"/>
    </source>
</evidence>
<accession>A0A1I4ZAC1</accession>
<keyword evidence="5" id="KW-1185">Reference proteome</keyword>
<dbReference type="NCBIfam" id="TIGR04183">
    <property type="entry name" value="Por_Secre_tail"/>
    <property type="match status" value="1"/>
</dbReference>
<reference evidence="5" key="1">
    <citation type="submission" date="2016-10" db="EMBL/GenBank/DDBJ databases">
        <authorList>
            <person name="Varghese N."/>
            <person name="Submissions S."/>
        </authorList>
    </citation>
    <scope>NUCLEOTIDE SEQUENCE [LARGE SCALE GENOMIC DNA]</scope>
    <source>
        <strain evidence="5">DSM 23925</strain>
    </source>
</reference>
<dbReference type="Proteomes" id="UP000198705">
    <property type="component" value="Unassembled WGS sequence"/>
</dbReference>
<organism evidence="4 5">
    <name type="scientific">Bizionia echini</name>
    <dbReference type="NCBI Taxonomy" id="649333"/>
    <lineage>
        <taxon>Bacteria</taxon>
        <taxon>Pseudomonadati</taxon>
        <taxon>Bacteroidota</taxon>
        <taxon>Flavobacteriia</taxon>
        <taxon>Flavobacteriales</taxon>
        <taxon>Flavobacteriaceae</taxon>
        <taxon>Bizionia</taxon>
    </lineage>
</organism>
<dbReference type="RefSeq" id="WP_092206205.1">
    <property type="nucleotide sequence ID" value="NZ_FOVN01000001.1"/>
</dbReference>
<evidence type="ECO:0000259" key="3">
    <source>
        <dbReference type="Pfam" id="PF18962"/>
    </source>
</evidence>
<evidence type="ECO:0000313" key="5">
    <source>
        <dbReference type="Proteomes" id="UP000198705"/>
    </source>
</evidence>